<gene>
    <name evidence="4" type="ORF">RJ639_034440</name>
</gene>
<dbReference type="PANTHER" id="PTHR43176">
    <property type="entry name" value="3-HYDROXYISOBUTYRYL-COA HYDROLASE-RELATED"/>
    <property type="match status" value="1"/>
</dbReference>
<keyword evidence="5" id="KW-1185">Reference proteome</keyword>
<dbReference type="SUPFAM" id="SSF53098">
    <property type="entry name" value="Ribonuclease H-like"/>
    <property type="match status" value="1"/>
</dbReference>
<comment type="catalytic activity">
    <reaction evidence="2">
        <text>3-hydroxy-2-methylpropanoyl-CoA + H2O = 3-hydroxy-2-methylpropanoate + CoA + H(+)</text>
        <dbReference type="Rhea" id="RHEA:20888"/>
        <dbReference type="ChEBI" id="CHEBI:11805"/>
        <dbReference type="ChEBI" id="CHEBI:15377"/>
        <dbReference type="ChEBI" id="CHEBI:15378"/>
        <dbReference type="ChEBI" id="CHEBI:57287"/>
        <dbReference type="ChEBI" id="CHEBI:57340"/>
        <dbReference type="EC" id="3.1.2.4"/>
    </reaction>
</comment>
<dbReference type="GO" id="GO:0015074">
    <property type="term" value="P:DNA integration"/>
    <property type="evidence" value="ECO:0007669"/>
    <property type="project" value="InterPro"/>
</dbReference>
<dbReference type="PROSITE" id="PS50994">
    <property type="entry name" value="INTEGRASE"/>
    <property type="match status" value="1"/>
</dbReference>
<dbReference type="GO" id="GO:0003860">
    <property type="term" value="F:3-hydroxyisobutyryl-CoA hydrolase activity"/>
    <property type="evidence" value="ECO:0007669"/>
    <property type="project" value="UniProtKB-UniRule"/>
</dbReference>
<dbReference type="Pfam" id="PF16113">
    <property type="entry name" value="ECH_2"/>
    <property type="match status" value="1"/>
</dbReference>
<dbReference type="InterPro" id="IPR012337">
    <property type="entry name" value="RNaseH-like_sf"/>
</dbReference>
<dbReference type="GO" id="GO:0003676">
    <property type="term" value="F:nucleic acid binding"/>
    <property type="evidence" value="ECO:0007669"/>
    <property type="project" value="InterPro"/>
</dbReference>
<keyword evidence="1 2" id="KW-0378">Hydrolase</keyword>
<sequence>MGRIAKETFVNHLQYWRLLEEKVERVEIKRCAVKFIMWKEALYKFRVYLRCKGQIQDAIKDVHACVRGPSKGIKLQMQSKRLGYYWPTKILDCIECAKDAIFGSFTRILFINPENLCMSLHVMFGVPNSIIIDNGQPFRRYPLYRLFAKYKIKHNHCSWSYAYANGMVEAFNQTLSKMFKKMMSEAEKSKDDWLSLTIQALKKASPTSLKISLRSIREGRLESVGQCLVREYRMVCSVMRGKVSKDFFEVALTTVGVLKVEHAADIPHQTFNFKVDGQIPKK</sequence>
<protein>
    <recommendedName>
        <fullName evidence="2">3-hydroxyisobutyryl-CoA hydrolase</fullName>
        <shortName evidence="2">HIB-CoA hydrolase</shortName>
        <shortName evidence="2">HIBYL-CoA-H</shortName>
        <ecNumber evidence="2">3.1.2.4</ecNumber>
    </recommendedName>
    <alternativeName>
        <fullName evidence="2">3-hydroxyisobutyryl-coenzyme A hydrolase</fullName>
    </alternativeName>
</protein>
<dbReference type="Gene3D" id="3.30.420.10">
    <property type="entry name" value="Ribonuclease H-like superfamily/Ribonuclease H"/>
    <property type="match status" value="1"/>
</dbReference>
<evidence type="ECO:0000313" key="5">
    <source>
        <dbReference type="Proteomes" id="UP001188597"/>
    </source>
</evidence>
<comment type="pathway">
    <text evidence="2">Amino-acid degradation; L-valine degradation.</text>
</comment>
<proteinExistence type="inferred from homology"/>
<comment type="caution">
    <text evidence="4">The sequence shown here is derived from an EMBL/GenBank/DDBJ whole genome shotgun (WGS) entry which is preliminary data.</text>
</comment>
<feature type="domain" description="Integrase catalytic" evidence="3">
    <location>
        <begin position="125"/>
        <end position="224"/>
    </location>
</feature>
<dbReference type="InterPro" id="IPR036397">
    <property type="entry name" value="RNaseH_sf"/>
</dbReference>
<organism evidence="4 5">
    <name type="scientific">Escallonia herrerae</name>
    <dbReference type="NCBI Taxonomy" id="1293975"/>
    <lineage>
        <taxon>Eukaryota</taxon>
        <taxon>Viridiplantae</taxon>
        <taxon>Streptophyta</taxon>
        <taxon>Embryophyta</taxon>
        <taxon>Tracheophyta</taxon>
        <taxon>Spermatophyta</taxon>
        <taxon>Magnoliopsida</taxon>
        <taxon>eudicotyledons</taxon>
        <taxon>Gunneridae</taxon>
        <taxon>Pentapetalae</taxon>
        <taxon>asterids</taxon>
        <taxon>campanulids</taxon>
        <taxon>Escalloniales</taxon>
        <taxon>Escalloniaceae</taxon>
        <taxon>Escallonia</taxon>
    </lineage>
</organism>
<comment type="function">
    <text evidence="2">Hydrolyzes 3-hydroxyisobutyryl-CoA (HIBYL-CoA), a saline catabolite. Has high activity toward isobutyryl-CoA. Could be an isobutyryl-CoA dehydrogenase that functions in valine catabolism.</text>
</comment>
<evidence type="ECO:0000256" key="2">
    <source>
        <dbReference type="RuleBase" id="RU369070"/>
    </source>
</evidence>
<dbReference type="InterPro" id="IPR045004">
    <property type="entry name" value="ECH_dom"/>
</dbReference>
<dbReference type="GO" id="GO:0006574">
    <property type="term" value="P:L-valine catabolic process"/>
    <property type="evidence" value="ECO:0007669"/>
    <property type="project" value="UniProtKB-UniRule"/>
</dbReference>
<evidence type="ECO:0000313" key="4">
    <source>
        <dbReference type="EMBL" id="KAK3035470.1"/>
    </source>
</evidence>
<dbReference type="PANTHER" id="PTHR43176:SF3">
    <property type="entry name" value="3-HYDROXYISOBUTYRYL-COA HYDROLASE, MITOCHONDRIAL"/>
    <property type="match status" value="1"/>
</dbReference>
<accession>A0AA88X4F5</accession>
<comment type="similarity">
    <text evidence="2">Belongs to the enoyl-CoA hydratase/isomerase family.</text>
</comment>
<evidence type="ECO:0000259" key="3">
    <source>
        <dbReference type="PROSITE" id="PS50994"/>
    </source>
</evidence>
<reference evidence="4" key="1">
    <citation type="submission" date="2022-12" db="EMBL/GenBank/DDBJ databases">
        <title>Draft genome assemblies for two species of Escallonia (Escalloniales).</title>
        <authorList>
            <person name="Chanderbali A."/>
            <person name="Dervinis C."/>
            <person name="Anghel I."/>
            <person name="Soltis D."/>
            <person name="Soltis P."/>
            <person name="Zapata F."/>
        </authorList>
    </citation>
    <scope>NUCLEOTIDE SEQUENCE</scope>
    <source>
        <strain evidence="4">UCBG64.0493</strain>
        <tissue evidence="4">Leaf</tissue>
    </source>
</reference>
<dbReference type="EMBL" id="JAVXUP010000173">
    <property type="protein sequence ID" value="KAK3035470.1"/>
    <property type="molecule type" value="Genomic_DNA"/>
</dbReference>
<name>A0AA88X4F5_9ASTE</name>
<dbReference type="AlphaFoldDB" id="A0AA88X4F5"/>
<evidence type="ECO:0000256" key="1">
    <source>
        <dbReference type="ARBA" id="ARBA00022801"/>
    </source>
</evidence>
<dbReference type="InterPro" id="IPR032259">
    <property type="entry name" value="HIBYL-CoA-H"/>
</dbReference>
<dbReference type="InterPro" id="IPR001584">
    <property type="entry name" value="Integrase_cat-core"/>
</dbReference>
<dbReference type="EC" id="3.1.2.4" evidence="2"/>
<dbReference type="Proteomes" id="UP001188597">
    <property type="component" value="Unassembled WGS sequence"/>
</dbReference>